<dbReference type="InterPro" id="IPR018060">
    <property type="entry name" value="HTH_AraC"/>
</dbReference>
<evidence type="ECO:0000256" key="3">
    <source>
        <dbReference type="ARBA" id="ARBA00023163"/>
    </source>
</evidence>
<gene>
    <name evidence="5" type="ORF">SAMN02745116_00930</name>
</gene>
<sequence>MNKKIVLLEKWEKELSKLTGVTISIILNDGSILLPGEISTEFCTKMQSQLHIGLGCQWNRLLAITHFHFNRTPIRYLCPFGMVSVAIPILDQNDHLIAILFAGQRRVSKEYESELPYLTKKAGGFPDKEFEKLYEKVPIVDQEHIDNIMPILELFAEAIGERITEDEIKNLNQSVTNHISDDELMNLIDLQLKNEAKYYFNLDDLEQIFKRKKKEISRVIKKYRNSTFVPYYQRIKVQQANHLLVTTDYPVTKISEYLGFVDNARFCKVFKQETGLTPSAYRSKYCMKKNRPFA</sequence>
<accession>A0A1T4M4I7</accession>
<name>A0A1T4M4I7_9ENTE</name>
<dbReference type="Proteomes" id="UP000190328">
    <property type="component" value="Unassembled WGS sequence"/>
</dbReference>
<dbReference type="OrthoDB" id="247151at2"/>
<dbReference type="GO" id="GO:0003700">
    <property type="term" value="F:DNA-binding transcription factor activity"/>
    <property type="evidence" value="ECO:0007669"/>
    <property type="project" value="InterPro"/>
</dbReference>
<keyword evidence="6" id="KW-1185">Reference proteome</keyword>
<dbReference type="PRINTS" id="PR00032">
    <property type="entry name" value="HTHARAC"/>
</dbReference>
<evidence type="ECO:0000313" key="5">
    <source>
        <dbReference type="EMBL" id="SJZ61873.1"/>
    </source>
</evidence>
<dbReference type="PROSITE" id="PS01124">
    <property type="entry name" value="HTH_ARAC_FAMILY_2"/>
    <property type="match status" value="1"/>
</dbReference>
<dbReference type="STRING" id="263852.SAMN02745116_00930"/>
<protein>
    <submittedName>
        <fullName evidence="5">Helix-turn-helix domain-containing protein</fullName>
    </submittedName>
</protein>
<dbReference type="PANTHER" id="PTHR43280">
    <property type="entry name" value="ARAC-FAMILY TRANSCRIPTIONAL REGULATOR"/>
    <property type="match status" value="1"/>
</dbReference>
<keyword evidence="1" id="KW-0805">Transcription regulation</keyword>
<dbReference type="PANTHER" id="PTHR43280:SF34">
    <property type="entry name" value="ARAC-FAMILY TRANSCRIPTIONAL REGULATOR"/>
    <property type="match status" value="1"/>
</dbReference>
<dbReference type="Gene3D" id="1.10.10.60">
    <property type="entry name" value="Homeodomain-like"/>
    <property type="match status" value="1"/>
</dbReference>
<keyword evidence="2" id="KW-0238">DNA-binding</keyword>
<evidence type="ECO:0000256" key="1">
    <source>
        <dbReference type="ARBA" id="ARBA00023015"/>
    </source>
</evidence>
<dbReference type="Pfam" id="PF12833">
    <property type="entry name" value="HTH_18"/>
    <property type="match status" value="1"/>
</dbReference>
<keyword evidence="3" id="KW-0804">Transcription</keyword>
<evidence type="ECO:0000256" key="2">
    <source>
        <dbReference type="ARBA" id="ARBA00023125"/>
    </source>
</evidence>
<dbReference type="GO" id="GO:0043565">
    <property type="term" value="F:sequence-specific DNA binding"/>
    <property type="evidence" value="ECO:0007669"/>
    <property type="project" value="InterPro"/>
</dbReference>
<dbReference type="RefSeq" id="WP_078806860.1">
    <property type="nucleotide sequence ID" value="NZ_FUXI01000008.1"/>
</dbReference>
<dbReference type="SUPFAM" id="SSF46689">
    <property type="entry name" value="Homeodomain-like"/>
    <property type="match status" value="1"/>
</dbReference>
<evidence type="ECO:0000313" key="6">
    <source>
        <dbReference type="Proteomes" id="UP000190328"/>
    </source>
</evidence>
<dbReference type="Pfam" id="PF10114">
    <property type="entry name" value="PocR"/>
    <property type="match status" value="1"/>
</dbReference>
<organism evidence="5 6">
    <name type="scientific">Pilibacter termitis</name>
    <dbReference type="NCBI Taxonomy" id="263852"/>
    <lineage>
        <taxon>Bacteria</taxon>
        <taxon>Bacillati</taxon>
        <taxon>Bacillota</taxon>
        <taxon>Bacilli</taxon>
        <taxon>Lactobacillales</taxon>
        <taxon>Enterococcaceae</taxon>
        <taxon>Pilibacter</taxon>
    </lineage>
</organism>
<dbReference type="EMBL" id="FUXI01000008">
    <property type="protein sequence ID" value="SJZ61873.1"/>
    <property type="molecule type" value="Genomic_DNA"/>
</dbReference>
<dbReference type="SMART" id="SM00342">
    <property type="entry name" value="HTH_ARAC"/>
    <property type="match status" value="1"/>
</dbReference>
<proteinExistence type="predicted"/>
<reference evidence="5 6" key="1">
    <citation type="submission" date="2017-02" db="EMBL/GenBank/DDBJ databases">
        <authorList>
            <person name="Peterson S.W."/>
        </authorList>
    </citation>
    <scope>NUCLEOTIDE SEQUENCE [LARGE SCALE GENOMIC DNA]</scope>
    <source>
        <strain evidence="5 6">ATCC BAA-1030</strain>
    </source>
</reference>
<dbReference type="AlphaFoldDB" id="A0A1T4M4I7"/>
<evidence type="ECO:0000259" key="4">
    <source>
        <dbReference type="PROSITE" id="PS01124"/>
    </source>
</evidence>
<feature type="domain" description="HTH araC/xylS-type" evidence="4">
    <location>
        <begin position="182"/>
        <end position="284"/>
    </location>
</feature>
<dbReference type="InterPro" id="IPR018771">
    <property type="entry name" value="PocR_dom"/>
</dbReference>
<dbReference type="InterPro" id="IPR020449">
    <property type="entry name" value="Tscrpt_reg_AraC-type_HTH"/>
</dbReference>
<dbReference type="InterPro" id="IPR009057">
    <property type="entry name" value="Homeodomain-like_sf"/>
</dbReference>